<evidence type="ECO:0000256" key="3">
    <source>
        <dbReference type="SAM" id="MobiDB-lite"/>
    </source>
</evidence>
<dbReference type="CDD" id="cd06257">
    <property type="entry name" value="DnaJ"/>
    <property type="match status" value="1"/>
</dbReference>
<organism evidence="6 7">
    <name type="scientific">Hymenobacter fodinae</name>
    <dbReference type="NCBI Taxonomy" id="2510796"/>
    <lineage>
        <taxon>Bacteria</taxon>
        <taxon>Pseudomonadati</taxon>
        <taxon>Bacteroidota</taxon>
        <taxon>Cytophagia</taxon>
        <taxon>Cytophagales</taxon>
        <taxon>Hymenobacteraceae</taxon>
        <taxon>Hymenobacter</taxon>
    </lineage>
</organism>
<comment type="caution">
    <text evidence="6">The sequence shown here is derived from an EMBL/GenBank/DDBJ whole genome shotgun (WGS) entry which is preliminary data.</text>
</comment>
<dbReference type="PRINTS" id="PR00625">
    <property type="entry name" value="JDOMAIN"/>
</dbReference>
<accession>A0A4Z0P9P2</accession>
<dbReference type="SMART" id="SM00028">
    <property type="entry name" value="TPR"/>
    <property type="match status" value="5"/>
</dbReference>
<feature type="domain" description="J" evidence="5">
    <location>
        <begin position="4"/>
        <end position="69"/>
    </location>
</feature>
<keyword evidence="7" id="KW-1185">Reference proteome</keyword>
<dbReference type="InterPro" id="IPR036869">
    <property type="entry name" value="J_dom_sf"/>
</dbReference>
<reference evidence="6 7" key="1">
    <citation type="submission" date="2019-04" db="EMBL/GenBank/DDBJ databases">
        <authorList>
            <person name="Feng G."/>
            <person name="Zhang J."/>
            <person name="Zhu H."/>
        </authorList>
    </citation>
    <scope>NUCLEOTIDE SEQUENCE [LARGE SCALE GENOMIC DNA]</scope>
    <source>
        <strain evidence="6 7">92R-1</strain>
    </source>
</reference>
<dbReference type="InterPro" id="IPR011990">
    <property type="entry name" value="TPR-like_helical_dom_sf"/>
</dbReference>
<evidence type="ECO:0000313" key="6">
    <source>
        <dbReference type="EMBL" id="TGE09264.1"/>
    </source>
</evidence>
<evidence type="ECO:0000256" key="4">
    <source>
        <dbReference type="SAM" id="Phobius"/>
    </source>
</evidence>
<dbReference type="InterPro" id="IPR001623">
    <property type="entry name" value="DnaJ_domain"/>
</dbReference>
<keyword evidence="2" id="KW-0802">TPR repeat</keyword>
<dbReference type="PROSITE" id="PS50076">
    <property type="entry name" value="DNAJ_2"/>
    <property type="match status" value="1"/>
</dbReference>
<evidence type="ECO:0000259" key="5">
    <source>
        <dbReference type="PROSITE" id="PS50076"/>
    </source>
</evidence>
<evidence type="ECO:0000313" key="7">
    <source>
        <dbReference type="Proteomes" id="UP000298337"/>
    </source>
</evidence>
<dbReference type="Pfam" id="PF13432">
    <property type="entry name" value="TPR_16"/>
    <property type="match status" value="2"/>
</dbReference>
<dbReference type="AlphaFoldDB" id="A0A4Z0P9P2"/>
<dbReference type="PANTHER" id="PTHR45188:SF2">
    <property type="entry name" value="DNAJ HOMOLOG SUBFAMILY C MEMBER 7"/>
    <property type="match status" value="1"/>
</dbReference>
<dbReference type="Gene3D" id="1.25.40.10">
    <property type="entry name" value="Tetratricopeptide repeat domain"/>
    <property type="match status" value="2"/>
</dbReference>
<keyword evidence="4" id="KW-0472">Membrane</keyword>
<keyword evidence="4" id="KW-1133">Transmembrane helix</keyword>
<dbReference type="PANTHER" id="PTHR45188">
    <property type="entry name" value="DNAJ PROTEIN P58IPK HOMOLOG"/>
    <property type="match status" value="1"/>
</dbReference>
<feature type="transmembrane region" description="Helical" evidence="4">
    <location>
        <begin position="131"/>
        <end position="152"/>
    </location>
</feature>
<keyword evidence="1" id="KW-0677">Repeat</keyword>
<dbReference type="RefSeq" id="WP_135429767.1">
    <property type="nucleotide sequence ID" value="NZ_SRLA01000001.1"/>
</dbReference>
<evidence type="ECO:0000256" key="2">
    <source>
        <dbReference type="ARBA" id="ARBA00022803"/>
    </source>
</evidence>
<keyword evidence="4" id="KW-0812">Transmembrane</keyword>
<feature type="region of interest" description="Disordered" evidence="3">
    <location>
        <begin position="397"/>
        <end position="431"/>
    </location>
</feature>
<dbReference type="SUPFAM" id="SSF46565">
    <property type="entry name" value="Chaperone J-domain"/>
    <property type="match status" value="1"/>
</dbReference>
<dbReference type="InterPro" id="IPR019734">
    <property type="entry name" value="TPR_rpt"/>
</dbReference>
<protein>
    <submittedName>
        <fullName evidence="6">Tetratricopeptide repeat protein</fullName>
    </submittedName>
</protein>
<evidence type="ECO:0000256" key="1">
    <source>
        <dbReference type="ARBA" id="ARBA00022737"/>
    </source>
</evidence>
<dbReference type="SMART" id="SM00271">
    <property type="entry name" value="DnaJ"/>
    <property type="match status" value="1"/>
</dbReference>
<dbReference type="EMBL" id="SRLA01000001">
    <property type="protein sequence ID" value="TGE09264.1"/>
    <property type="molecule type" value="Genomic_DNA"/>
</dbReference>
<gene>
    <name evidence="6" type="ORF">EU556_00045</name>
</gene>
<dbReference type="SUPFAM" id="SSF48452">
    <property type="entry name" value="TPR-like"/>
    <property type="match status" value="2"/>
</dbReference>
<feature type="compositionally biased region" description="Polar residues" evidence="3">
    <location>
        <begin position="402"/>
        <end position="417"/>
    </location>
</feature>
<dbReference type="Proteomes" id="UP000298337">
    <property type="component" value="Unassembled WGS sequence"/>
</dbReference>
<proteinExistence type="predicted"/>
<name>A0A4Z0P9P2_9BACT</name>
<dbReference type="Gene3D" id="1.10.287.110">
    <property type="entry name" value="DnaJ domain"/>
    <property type="match status" value="1"/>
</dbReference>
<dbReference type="Pfam" id="PF00226">
    <property type="entry name" value="DnaJ"/>
    <property type="match status" value="1"/>
</dbReference>
<dbReference type="OrthoDB" id="1495940at2"/>
<sequence>MSQNHYQVLGVSATASASEIKLAYKRLAIQYHPDKHGGSTLYEDLFKAVAAAYHVLGEPRRRAQYDYQLSIAARRAEELRRQQQFRAQSQHLYGVPMPPPAPLRTRRPAGSAERSYHNISRKRVKFTRRDYWLLSLLLLGLLLFIASVKVTMDYITATSNYDDGIEAYSYGEWSTAHNYFSETLEFKPRHVRALQRRGEISQLIYHEYESAQQDYRTALQVVTEAPQQAMLWWRLGQCHAMLHQPDSAQIAFEQALSLDSTLAGARLGRGEDLLFVKRRYSGAVRDFSIGLRYAKHPTLVARLLLYRGLARYKLRDFAAARADYWQVLTLTPRSGQVYFLLGRVAQQEGSVVDACEYFHRAIVQGYLFAQTAQQEACCIPDSAQVLPRSQAKQRIEVVAPPDSTSGLRSASGQTPQSPHIPGGLVNRRAAR</sequence>